<dbReference type="AlphaFoldDB" id="A0AAV2HIF0"/>
<accession>A0AAV2HIF0</accession>
<evidence type="ECO:0000256" key="1">
    <source>
        <dbReference type="SAM" id="SignalP"/>
    </source>
</evidence>
<feature type="chain" id="PRO_5043629107" evidence="1">
    <location>
        <begin position="31"/>
        <end position="177"/>
    </location>
</feature>
<reference evidence="2 3" key="1">
    <citation type="submission" date="2024-04" db="EMBL/GenBank/DDBJ databases">
        <authorList>
            <consortium name="Genoscope - CEA"/>
            <person name="William W."/>
        </authorList>
    </citation>
    <scope>NUCLEOTIDE SEQUENCE [LARGE SCALE GENOMIC DNA]</scope>
</reference>
<protein>
    <submittedName>
        <fullName evidence="2">Uncharacterized protein</fullName>
    </submittedName>
</protein>
<evidence type="ECO:0000313" key="2">
    <source>
        <dbReference type="EMBL" id="CAL1533809.1"/>
    </source>
</evidence>
<feature type="signal peptide" evidence="1">
    <location>
        <begin position="1"/>
        <end position="30"/>
    </location>
</feature>
<dbReference type="Gene3D" id="2.60.120.40">
    <property type="match status" value="1"/>
</dbReference>
<dbReference type="InterPro" id="IPR008983">
    <property type="entry name" value="Tumour_necrosis_fac-like_dom"/>
</dbReference>
<sequence length="177" mass="20018">MEITYKHQCLVVLTLCVLLRFHLMHTTGEAVNEFASCCAIGATQDLLGNYNITSSQDNAPPSAQIHLMSVRKTSPSEKDNEYLANLKSPPEYSRYNGHVREVEIRESRNYIVHSGRYYVYFSVNFETGTTKSSSSITNQVHRTHRDIPFYSGSLLKIVSTACPFYKTIHRSGFTVAL</sequence>
<keyword evidence="1" id="KW-0732">Signal</keyword>
<evidence type="ECO:0000313" key="3">
    <source>
        <dbReference type="Proteomes" id="UP001497497"/>
    </source>
</evidence>
<dbReference type="Proteomes" id="UP001497497">
    <property type="component" value="Unassembled WGS sequence"/>
</dbReference>
<dbReference type="EMBL" id="CAXITT010000153">
    <property type="protein sequence ID" value="CAL1533809.1"/>
    <property type="molecule type" value="Genomic_DNA"/>
</dbReference>
<comment type="caution">
    <text evidence="2">The sequence shown here is derived from an EMBL/GenBank/DDBJ whole genome shotgun (WGS) entry which is preliminary data.</text>
</comment>
<keyword evidence="3" id="KW-1185">Reference proteome</keyword>
<organism evidence="2 3">
    <name type="scientific">Lymnaea stagnalis</name>
    <name type="common">Great pond snail</name>
    <name type="synonym">Helix stagnalis</name>
    <dbReference type="NCBI Taxonomy" id="6523"/>
    <lineage>
        <taxon>Eukaryota</taxon>
        <taxon>Metazoa</taxon>
        <taxon>Spiralia</taxon>
        <taxon>Lophotrochozoa</taxon>
        <taxon>Mollusca</taxon>
        <taxon>Gastropoda</taxon>
        <taxon>Heterobranchia</taxon>
        <taxon>Euthyneura</taxon>
        <taxon>Panpulmonata</taxon>
        <taxon>Hygrophila</taxon>
        <taxon>Lymnaeoidea</taxon>
        <taxon>Lymnaeidae</taxon>
        <taxon>Lymnaea</taxon>
    </lineage>
</organism>
<gene>
    <name evidence="2" type="ORF">GSLYS_00007769001</name>
</gene>
<name>A0AAV2HIF0_LYMST</name>
<proteinExistence type="predicted"/>